<dbReference type="CDD" id="cd14747">
    <property type="entry name" value="PBP2_MalE"/>
    <property type="match status" value="1"/>
</dbReference>
<evidence type="ECO:0000256" key="4">
    <source>
        <dbReference type="SAM" id="SignalP"/>
    </source>
</evidence>
<dbReference type="EMBL" id="PDJD01000001">
    <property type="protein sequence ID" value="PFG20065.1"/>
    <property type="molecule type" value="Genomic_DNA"/>
</dbReference>
<dbReference type="Gene3D" id="3.40.190.10">
    <property type="entry name" value="Periplasmic binding protein-like II"/>
    <property type="match status" value="2"/>
</dbReference>
<dbReference type="OrthoDB" id="9780991at2"/>
<dbReference type="GO" id="GO:0015768">
    <property type="term" value="P:maltose transport"/>
    <property type="evidence" value="ECO:0007669"/>
    <property type="project" value="TreeGrafter"/>
</dbReference>
<evidence type="ECO:0000313" key="6">
    <source>
        <dbReference type="Proteomes" id="UP000224915"/>
    </source>
</evidence>
<name>A0A2A9D1D0_9MICO</name>
<dbReference type="SUPFAM" id="SSF53850">
    <property type="entry name" value="Periplasmic binding protein-like II"/>
    <property type="match status" value="1"/>
</dbReference>
<comment type="caution">
    <text evidence="5">The sequence shown here is derived from an EMBL/GenBank/DDBJ whole genome shotgun (WGS) entry which is preliminary data.</text>
</comment>
<dbReference type="RefSeq" id="WP_098469100.1">
    <property type="nucleotide sequence ID" value="NZ_PDJD01000001.1"/>
</dbReference>
<keyword evidence="3 4" id="KW-0732">Signal</keyword>
<keyword evidence="6" id="KW-1185">Reference proteome</keyword>
<dbReference type="GO" id="GO:0042956">
    <property type="term" value="P:maltodextrin transmembrane transport"/>
    <property type="evidence" value="ECO:0007669"/>
    <property type="project" value="TreeGrafter"/>
</dbReference>
<reference evidence="5 6" key="1">
    <citation type="submission" date="2017-10" db="EMBL/GenBank/DDBJ databases">
        <title>Sequencing the genomes of 1000 actinobacteria strains.</title>
        <authorList>
            <person name="Klenk H.-P."/>
        </authorList>
    </citation>
    <scope>NUCLEOTIDE SEQUENCE [LARGE SCALE GENOMIC DNA]</scope>
    <source>
        <strain evidence="5 6">DSM 21801</strain>
    </source>
</reference>
<gene>
    <name evidence="5" type="ORF">ATL40_1648</name>
</gene>
<dbReference type="Pfam" id="PF01547">
    <property type="entry name" value="SBP_bac_1"/>
    <property type="match status" value="1"/>
</dbReference>
<proteinExistence type="inferred from homology"/>
<feature type="chain" id="PRO_5012586194" evidence="4">
    <location>
        <begin position="24"/>
        <end position="424"/>
    </location>
</feature>
<feature type="signal peptide" evidence="4">
    <location>
        <begin position="1"/>
        <end position="23"/>
    </location>
</feature>
<dbReference type="GO" id="GO:0055052">
    <property type="term" value="C:ATP-binding cassette (ABC) transporter complex, substrate-binding subunit-containing"/>
    <property type="evidence" value="ECO:0007669"/>
    <property type="project" value="TreeGrafter"/>
</dbReference>
<dbReference type="InterPro" id="IPR006059">
    <property type="entry name" value="SBP"/>
</dbReference>
<dbReference type="GO" id="GO:1901982">
    <property type="term" value="F:maltose binding"/>
    <property type="evidence" value="ECO:0007669"/>
    <property type="project" value="TreeGrafter"/>
</dbReference>
<dbReference type="PROSITE" id="PS51257">
    <property type="entry name" value="PROKAR_LIPOPROTEIN"/>
    <property type="match status" value="1"/>
</dbReference>
<dbReference type="PANTHER" id="PTHR30061:SF50">
    <property type="entry name" value="MALTOSE_MALTODEXTRIN-BINDING PERIPLASMIC PROTEIN"/>
    <property type="match status" value="1"/>
</dbReference>
<evidence type="ECO:0000313" key="5">
    <source>
        <dbReference type="EMBL" id="PFG20065.1"/>
    </source>
</evidence>
<organism evidence="5 6">
    <name type="scientific">Serinibacter salmoneus</name>
    <dbReference type="NCBI Taxonomy" id="556530"/>
    <lineage>
        <taxon>Bacteria</taxon>
        <taxon>Bacillati</taxon>
        <taxon>Actinomycetota</taxon>
        <taxon>Actinomycetes</taxon>
        <taxon>Micrococcales</taxon>
        <taxon>Beutenbergiaceae</taxon>
        <taxon>Serinibacter</taxon>
    </lineage>
</organism>
<evidence type="ECO:0000256" key="3">
    <source>
        <dbReference type="ARBA" id="ARBA00022729"/>
    </source>
</evidence>
<protein>
    <submittedName>
        <fullName evidence="5">Carbohydrate ABC transporter substrate-binding protein (CUT1 family)</fullName>
    </submittedName>
</protein>
<evidence type="ECO:0000256" key="2">
    <source>
        <dbReference type="ARBA" id="ARBA00022448"/>
    </source>
</evidence>
<dbReference type="AlphaFoldDB" id="A0A2A9D1D0"/>
<dbReference type="Proteomes" id="UP000224915">
    <property type="component" value="Unassembled WGS sequence"/>
</dbReference>
<keyword evidence="2" id="KW-0813">Transport</keyword>
<accession>A0A2A9D1D0</accession>
<sequence>MPRYALPATLLAAAALVLSGCSAAPQEDSTPESMTVWIMKGTNPDTQSYYDRVGAAFEEETGVPVVFEEVQWADAHDRFVTAIAGGTTPDVAETGTTWTAEFAASGALAPIDEMVAAAGLEGDLVQGLVDSGTYEGELYGMPWYAGVRAVLYRADVFDDLGLQEPTTWAELVDAAEVIAAERPELIPFPVPGDAEQLVYPFVWGAGGQVATQTDGAWVSGLDSEQSQEGIDFLTSLALEHDFSTAGATTWKETDLLDAFASGDVAMAIMGSWTPSAILEKNPDLEGKIGAMPIPGRDGGIAPAVLGGSHLSIFDTAQDRDLAFELVRMMTTGDFAAEWVEGTGYFPGEQTLMESAVASGDPLVTPFAVQMVEGGAALPVTPAFAAVQAKKSVPTMMQSILSGKSTVSQASQAAASEMTELLNGE</sequence>
<comment type="similarity">
    <text evidence="1">Belongs to the bacterial solute-binding protein 1 family.</text>
</comment>
<evidence type="ECO:0000256" key="1">
    <source>
        <dbReference type="ARBA" id="ARBA00008520"/>
    </source>
</evidence>
<dbReference type="PANTHER" id="PTHR30061">
    <property type="entry name" value="MALTOSE-BINDING PERIPLASMIC PROTEIN"/>
    <property type="match status" value="1"/>
</dbReference>